<gene>
    <name evidence="3" type="ORF">g.29608</name>
</gene>
<dbReference type="GO" id="GO:0048193">
    <property type="term" value="P:Golgi vesicle transport"/>
    <property type="evidence" value="ECO:0007669"/>
    <property type="project" value="TreeGrafter"/>
</dbReference>
<feature type="coiled-coil region" evidence="1">
    <location>
        <begin position="890"/>
        <end position="1044"/>
    </location>
</feature>
<accession>A0A1B6D6Z5</accession>
<dbReference type="GO" id="GO:0005794">
    <property type="term" value="C:Golgi apparatus"/>
    <property type="evidence" value="ECO:0007669"/>
    <property type="project" value="TreeGrafter"/>
</dbReference>
<evidence type="ECO:0000256" key="1">
    <source>
        <dbReference type="SAM" id="Coils"/>
    </source>
</evidence>
<feature type="coiled-coil region" evidence="1">
    <location>
        <begin position="1076"/>
        <end position="1137"/>
    </location>
</feature>
<evidence type="ECO:0000256" key="2">
    <source>
        <dbReference type="SAM" id="MobiDB-lite"/>
    </source>
</evidence>
<feature type="coiled-coil region" evidence="1">
    <location>
        <begin position="344"/>
        <end position="371"/>
    </location>
</feature>
<feature type="compositionally biased region" description="Low complexity" evidence="2">
    <location>
        <begin position="31"/>
        <end position="41"/>
    </location>
</feature>
<feature type="compositionally biased region" description="Polar residues" evidence="2">
    <location>
        <begin position="1415"/>
        <end position="1426"/>
    </location>
</feature>
<feature type="coiled-coil region" evidence="1">
    <location>
        <begin position="693"/>
        <end position="850"/>
    </location>
</feature>
<feature type="coiled-coil region" evidence="1">
    <location>
        <begin position="400"/>
        <end position="576"/>
    </location>
</feature>
<feature type="region of interest" description="Disordered" evidence="2">
    <location>
        <begin position="1397"/>
        <end position="1426"/>
    </location>
</feature>
<feature type="coiled-coil region" evidence="1">
    <location>
        <begin position="619"/>
        <end position="660"/>
    </location>
</feature>
<feature type="region of interest" description="Disordered" evidence="2">
    <location>
        <begin position="31"/>
        <end position="107"/>
    </location>
</feature>
<feature type="compositionally biased region" description="Basic and acidic residues" evidence="2">
    <location>
        <begin position="1397"/>
        <end position="1414"/>
    </location>
</feature>
<evidence type="ECO:0008006" key="4">
    <source>
        <dbReference type="Google" id="ProtNLM"/>
    </source>
</evidence>
<feature type="coiled-coil region" evidence="1">
    <location>
        <begin position="180"/>
        <end position="239"/>
    </location>
</feature>
<dbReference type="EMBL" id="GEDC01015844">
    <property type="protein sequence ID" value="JAS21454.1"/>
    <property type="molecule type" value="Transcribed_RNA"/>
</dbReference>
<reference evidence="3" key="1">
    <citation type="submission" date="2015-12" db="EMBL/GenBank/DDBJ databases">
        <title>De novo transcriptome assembly of four potential Pierce s Disease insect vectors from Arizona vineyards.</title>
        <authorList>
            <person name="Tassone E.E."/>
        </authorList>
    </citation>
    <scope>NUCLEOTIDE SEQUENCE</scope>
</reference>
<proteinExistence type="predicted"/>
<name>A0A1B6D6Z5_9HEMI</name>
<dbReference type="PANTHER" id="PTHR19327">
    <property type="entry name" value="GOLGIN"/>
    <property type="match status" value="1"/>
</dbReference>
<evidence type="ECO:0000313" key="3">
    <source>
        <dbReference type="EMBL" id="JAS21454.1"/>
    </source>
</evidence>
<sequence length="1426" mass="165959">MFKKLKDKLAEEVKQSPLKSVQQLAQAVVSPSSSSVFTPSSNNDHFCINDEEDDEAQETSKYSPVKLGGFTSVDLQGQISSPSPDRLPSRRSSVSSVNSDASSLFPKFESSTSSYHLQSDMESTSEMEDGLSVPGWEHLSKDRIIAAFQKSKQRYLKYKGRYSNIVQHCRELEFERNKLKSILTESQDKALRRIAELKEQCSLEQKAKAHLEEVLRNDLEEKDHAINALNTKVQLLKSKPDNSFGNNLIDLTEDSQEPEILRDRVKKLEGLLAKCKVALKDKNNRIAILSAQIGNSEESQHQINGEIILNTRGDKDIDSDLEEFVIKEGNKIITNSQPPEKNINENYQLNIEKLEHEINDLKRKLENEVTERYKAEFLVEQNSKKLKTEQENHTKKCKEVDSLTSKIKVLEKNLEELKCKVDTDVKAQESLEEFMTEEVREKNKEIEEYQNEIKKLKHDLNQLEQNISSESASLCALEERSKSELNKEKEVNSELTQTLDKLNTENEHLKKELSNLKNDFEISSQALDEKMLKEINDYKNKISEKIEFIEIIQSENKELENKVLEMESNKNNDNSKGIELSDTIKKLNFENGEVKNELSNFKKVFDQEMTSFSLMKDENKNMMERINDYENIVSEKNKMIELVQNENKSLESKLLELDKKIKDDFLTHKSFSEDVLSKMGDKENEIILKSRKIEDNEIKIKELNAELLNFQTMYDKAVLNESSHNEKIKLLESALSEKEDELKKQNSLLENYKISYKNLEQNSQELKDKLDNEISVRLQLETHLNENIKSKVHQENIEKKKIKELTAKLESYLKENESMKETLSISEGEIEKYENLLKDKMNDFSEKESNILKEIYEMKNENEKLLLLLKTKEEDLNEINDCKLKLESHLAASSEEIDILKTKYEKSKEELTAALEGNEKCQELKTENIQLKGKVNEIQQEFDAYKKEEEEKQVGIQNLKAEILKLNNDKTSEILQVKNEKENLEVKLNALNSIIQKLNLNIIEYGKDFVSKSNNINRELLTNKQEMINTVAKLQESNKELSLNLIALDPDKNILESLEARVSDLFTLSLQKDELINVLHQEINSQKDENEGLCQENKNLNQTIENSNLLDSEKIEYEKTKSELIVLKKAHQNLLERHNKMENICLVHKNKVNNLKKLLSDLASYLRLVHKQFENELNNVRINFIEACKTKDTKINDFIKEIQKKYTQQIKNSQSELNECKSNHILLNKEYDSLRILNENLYLQLEKLSTEVNFANERCKSLESEIDKNIGISDSVAELENTHAQKIKTLIMDFEEQLEKKDEDYKALENTIFDRREDEECFALNQLKEQISNLQQDLETRGDAFEKLLEEHKEVVQKRDEEIAELKSKQVKELRDHDKKWRACLDKRLAEEELRHQEEVKELSKEYHSERKNISQETSVQTSDIN</sequence>
<feature type="compositionally biased region" description="Low complexity" evidence="2">
    <location>
        <begin position="80"/>
        <end position="104"/>
    </location>
</feature>
<organism evidence="3">
    <name type="scientific">Clastoptera arizonana</name>
    <name type="common">Arizona spittle bug</name>
    <dbReference type="NCBI Taxonomy" id="38151"/>
    <lineage>
        <taxon>Eukaryota</taxon>
        <taxon>Metazoa</taxon>
        <taxon>Ecdysozoa</taxon>
        <taxon>Arthropoda</taxon>
        <taxon>Hexapoda</taxon>
        <taxon>Insecta</taxon>
        <taxon>Pterygota</taxon>
        <taxon>Neoptera</taxon>
        <taxon>Paraneoptera</taxon>
        <taxon>Hemiptera</taxon>
        <taxon>Auchenorrhyncha</taxon>
        <taxon>Cercopoidea</taxon>
        <taxon>Clastopteridae</taxon>
        <taxon>Clastoptera</taxon>
    </lineage>
</organism>
<feature type="non-terminal residue" evidence="3">
    <location>
        <position position="1426"/>
    </location>
</feature>
<keyword evidence="1" id="KW-0175">Coiled coil</keyword>
<protein>
    <recommendedName>
        <fullName evidence="4">GRIP domain-containing protein</fullName>
    </recommendedName>
</protein>
<dbReference type="GO" id="GO:0031267">
    <property type="term" value="F:small GTPase binding"/>
    <property type="evidence" value="ECO:0007669"/>
    <property type="project" value="TreeGrafter"/>
</dbReference>
<dbReference type="PANTHER" id="PTHR19327:SF0">
    <property type="entry name" value="GOLGIN SUBFAMILY A MEMBER 4"/>
    <property type="match status" value="1"/>
</dbReference>